<dbReference type="AlphaFoldDB" id="A0A182NSI0"/>
<feature type="region of interest" description="Disordered" evidence="1">
    <location>
        <begin position="104"/>
        <end position="124"/>
    </location>
</feature>
<feature type="region of interest" description="Disordered" evidence="1">
    <location>
        <begin position="238"/>
        <end position="333"/>
    </location>
</feature>
<evidence type="ECO:0000313" key="3">
    <source>
        <dbReference type="Proteomes" id="UP000075884"/>
    </source>
</evidence>
<feature type="compositionally biased region" description="Low complexity" evidence="1">
    <location>
        <begin position="355"/>
        <end position="371"/>
    </location>
</feature>
<feature type="compositionally biased region" description="Low complexity" evidence="1">
    <location>
        <begin position="252"/>
        <end position="268"/>
    </location>
</feature>
<organism evidence="2 3">
    <name type="scientific">Anopheles dirus</name>
    <dbReference type="NCBI Taxonomy" id="7168"/>
    <lineage>
        <taxon>Eukaryota</taxon>
        <taxon>Metazoa</taxon>
        <taxon>Ecdysozoa</taxon>
        <taxon>Arthropoda</taxon>
        <taxon>Hexapoda</taxon>
        <taxon>Insecta</taxon>
        <taxon>Pterygota</taxon>
        <taxon>Neoptera</taxon>
        <taxon>Endopterygota</taxon>
        <taxon>Diptera</taxon>
        <taxon>Nematocera</taxon>
        <taxon>Culicoidea</taxon>
        <taxon>Culicidae</taxon>
        <taxon>Anophelinae</taxon>
        <taxon>Anopheles</taxon>
    </lineage>
</organism>
<reference evidence="3" key="1">
    <citation type="submission" date="2013-03" db="EMBL/GenBank/DDBJ databases">
        <title>The Genome Sequence of Anopheles dirus WRAIR2.</title>
        <authorList>
            <consortium name="The Broad Institute Genomics Platform"/>
            <person name="Neafsey D.E."/>
            <person name="Walton C."/>
            <person name="Walker B."/>
            <person name="Young S.K."/>
            <person name="Zeng Q."/>
            <person name="Gargeya S."/>
            <person name="Fitzgerald M."/>
            <person name="Haas B."/>
            <person name="Abouelleil A."/>
            <person name="Allen A.W."/>
            <person name="Alvarado L."/>
            <person name="Arachchi H.M."/>
            <person name="Berlin A.M."/>
            <person name="Chapman S.B."/>
            <person name="Gainer-Dewar J."/>
            <person name="Goldberg J."/>
            <person name="Griggs A."/>
            <person name="Gujja S."/>
            <person name="Hansen M."/>
            <person name="Howarth C."/>
            <person name="Imamovic A."/>
            <person name="Ireland A."/>
            <person name="Larimer J."/>
            <person name="McCowan C."/>
            <person name="Murphy C."/>
            <person name="Pearson M."/>
            <person name="Poon T.W."/>
            <person name="Priest M."/>
            <person name="Roberts A."/>
            <person name="Saif S."/>
            <person name="Shea T."/>
            <person name="Sisk P."/>
            <person name="Sykes S."/>
            <person name="Wortman J."/>
            <person name="Nusbaum C."/>
            <person name="Birren B."/>
        </authorList>
    </citation>
    <scope>NUCLEOTIDE SEQUENCE [LARGE SCALE GENOMIC DNA]</scope>
    <source>
        <strain evidence="3">WRAIR2</strain>
    </source>
</reference>
<feature type="compositionally biased region" description="Acidic residues" evidence="1">
    <location>
        <begin position="278"/>
        <end position="293"/>
    </location>
</feature>
<reference evidence="2" key="2">
    <citation type="submission" date="2020-05" db="UniProtKB">
        <authorList>
            <consortium name="EnsemblMetazoa"/>
        </authorList>
    </citation>
    <scope>IDENTIFICATION</scope>
    <source>
        <strain evidence="2">WRAIR2</strain>
    </source>
</reference>
<evidence type="ECO:0000313" key="2">
    <source>
        <dbReference type="EnsemblMetazoa" id="ADIR010620-PA"/>
    </source>
</evidence>
<evidence type="ECO:0000256" key="1">
    <source>
        <dbReference type="SAM" id="MobiDB-lite"/>
    </source>
</evidence>
<dbReference type="Proteomes" id="UP000075884">
    <property type="component" value="Unassembled WGS sequence"/>
</dbReference>
<sequence length="614" mass="67127">MSVCVNDVFLFQHVIHKVNYVVPAATTTLKLESISVGSPIQLHPVGSTVAKYNYAVPQVTYAHYPQYQVYHHHQAGPGGVQPTATAIYAAHQLHEHPVATATVHEIPHQHQQQQQQQQQHTAYAHQQPIYAHHPSAAIHYTVPASLVHAGQHNYQQQQQQQQQLPLSHTQAIHYQPQGPAGGQPAVPIVHQAPIATINQVHQAQQVYATQGQLTKYPLAAQSYYGAGGLPNQIYSTAPSYGDPDTLTNLANPTTPRFPTTSRRPSSRPVPGDIRPITEYEDDDDTGDDNDVNGEDGVQYRDEPAPASGTDRNSGRDEPCAKGPKKPGQPNGFNRNLYNMWRAYEVARTLLKASGASGTPSKPSTATTSTNDNTDRIQLIHPPGESDKKLKGKYYEGKYYGYYRHGRQDTGQDRGQMHAAASNGLAGKQLLSTVAAPVHLKSLVPVTTATSTQHHGNGISYTAFTQPSQAASIPLTAHLKPVPQSLLQAQPAYYNTPAASNVQQQQQQLLQQQPNLYYRTQLHQQQQQQQQQQAQHQQRLQIYPTAASPLQKAPLPYPHAQFNHPVPSQYAAYGYGPQQTPASGGLFQPQASVAKITYAQTGGVGGGRGSIYLLH</sequence>
<accession>A0A182NSI0</accession>
<keyword evidence="3" id="KW-1185">Reference proteome</keyword>
<protein>
    <submittedName>
        <fullName evidence="2">Uncharacterized protein</fullName>
    </submittedName>
</protein>
<name>A0A182NSI0_9DIPT</name>
<feature type="compositionally biased region" description="Low complexity" evidence="1">
    <location>
        <begin position="109"/>
        <end position="124"/>
    </location>
</feature>
<dbReference type="STRING" id="7168.A0A182NSI0"/>
<dbReference type="EnsemblMetazoa" id="ADIR010620-RA">
    <property type="protein sequence ID" value="ADIR010620-PA"/>
    <property type="gene ID" value="ADIR010620"/>
</dbReference>
<feature type="region of interest" description="Disordered" evidence="1">
    <location>
        <begin position="353"/>
        <end position="389"/>
    </location>
</feature>
<dbReference type="VEuPathDB" id="VectorBase:ADIR010620"/>
<proteinExistence type="predicted"/>